<dbReference type="AlphaFoldDB" id="J7GS84"/>
<evidence type="ECO:0000313" key="8">
    <source>
        <dbReference type="EMBL" id="AFP83587.1"/>
    </source>
</evidence>
<evidence type="ECO:0000256" key="2">
    <source>
        <dbReference type="ARBA" id="ARBA00022741"/>
    </source>
</evidence>
<dbReference type="OrthoDB" id="9807503at2"/>
<reference evidence="8 9" key="1">
    <citation type="journal article" date="2012" name="Mol. Biol. Evol.">
        <title>Genome reduction and co-evolution between the primary and secondary bacterial symbionts of psyllids.</title>
        <authorList>
            <person name="Sloan D.B."/>
            <person name="Moran N.A."/>
        </authorList>
    </citation>
    <scope>NUCLEOTIDE SEQUENCE [LARGE SCALE GENOMIC DNA]</scope>
    <source>
        <strain evidence="8 9">CE</strain>
    </source>
</reference>
<evidence type="ECO:0000256" key="6">
    <source>
        <dbReference type="SAM" id="Phobius"/>
    </source>
</evidence>
<dbReference type="InterPro" id="IPR049940">
    <property type="entry name" value="GluQ/Sye"/>
</dbReference>
<dbReference type="PATRIC" id="fig|1202536.3.peg.112"/>
<accession>J7GS84</accession>
<protein>
    <submittedName>
        <fullName evidence="8">Putative glutamyl-tRNA synthetase</fullName>
    </submittedName>
</protein>
<dbReference type="EMBL" id="CP003541">
    <property type="protein sequence ID" value="AFP83587.1"/>
    <property type="molecule type" value="Genomic_DNA"/>
</dbReference>
<evidence type="ECO:0000256" key="4">
    <source>
        <dbReference type="ARBA" id="ARBA00023146"/>
    </source>
</evidence>
<keyword evidence="6" id="KW-1133">Transmembrane helix</keyword>
<organism evidence="8 9">
    <name type="scientific">Candidatus Carsonella ruddii CE isolate Thao2000</name>
    <dbReference type="NCBI Taxonomy" id="1202536"/>
    <lineage>
        <taxon>Bacteria</taxon>
        <taxon>Pseudomonadati</taxon>
        <taxon>Pseudomonadota</taxon>
        <taxon>Gammaproteobacteria</taxon>
        <taxon>Oceanospirillales</taxon>
        <taxon>Halomonadaceae</taxon>
        <taxon>Zymobacter group</taxon>
        <taxon>Candidatus Carsonella</taxon>
    </lineage>
</organism>
<keyword evidence="5" id="KW-0648">Protein biosynthesis</keyword>
<keyword evidence="1 5" id="KW-0436">Ligase</keyword>
<dbReference type="Pfam" id="PF00749">
    <property type="entry name" value="tRNA-synt_1c"/>
    <property type="match status" value="2"/>
</dbReference>
<dbReference type="RefSeq" id="WP_014886888.1">
    <property type="nucleotide sequence ID" value="NC_018414.1"/>
</dbReference>
<evidence type="ECO:0000256" key="5">
    <source>
        <dbReference type="RuleBase" id="RU363037"/>
    </source>
</evidence>
<dbReference type="PANTHER" id="PTHR43311">
    <property type="entry name" value="GLUTAMATE--TRNA LIGASE"/>
    <property type="match status" value="1"/>
</dbReference>
<proteinExistence type="inferred from homology"/>
<dbReference type="InterPro" id="IPR001412">
    <property type="entry name" value="aa-tRNA-synth_I_CS"/>
</dbReference>
<dbReference type="GO" id="GO:0004818">
    <property type="term" value="F:glutamate-tRNA ligase activity"/>
    <property type="evidence" value="ECO:0007669"/>
    <property type="project" value="TreeGrafter"/>
</dbReference>
<evidence type="ECO:0000313" key="9">
    <source>
        <dbReference type="Proteomes" id="UP000003932"/>
    </source>
</evidence>
<feature type="transmembrane region" description="Helical" evidence="6">
    <location>
        <begin position="212"/>
        <end position="229"/>
    </location>
</feature>
<feature type="domain" description="Glutamyl/glutaminyl-tRNA synthetase class Ib catalytic" evidence="7">
    <location>
        <begin position="137"/>
        <end position="237"/>
    </location>
</feature>
<keyword evidence="6" id="KW-0472">Membrane</keyword>
<keyword evidence="4 5" id="KW-0030">Aminoacyl-tRNA synthetase</keyword>
<feature type="transmembrane region" description="Helical" evidence="6">
    <location>
        <begin position="264"/>
        <end position="280"/>
    </location>
</feature>
<dbReference type="Proteomes" id="UP000003932">
    <property type="component" value="Chromosome"/>
</dbReference>
<dbReference type="Gene3D" id="3.40.50.620">
    <property type="entry name" value="HUPs"/>
    <property type="match status" value="2"/>
</dbReference>
<evidence type="ECO:0000256" key="3">
    <source>
        <dbReference type="ARBA" id="ARBA00022840"/>
    </source>
</evidence>
<keyword evidence="6" id="KW-0812">Transmembrane</keyword>
<dbReference type="GO" id="GO:0006424">
    <property type="term" value="P:glutamyl-tRNA aminoacylation"/>
    <property type="evidence" value="ECO:0007669"/>
    <property type="project" value="TreeGrafter"/>
</dbReference>
<dbReference type="InterPro" id="IPR014729">
    <property type="entry name" value="Rossmann-like_a/b/a_fold"/>
</dbReference>
<dbReference type="HOGENOM" id="CLU_865176_0_0_6"/>
<dbReference type="PROSITE" id="PS00178">
    <property type="entry name" value="AA_TRNA_LIGASE_I"/>
    <property type="match status" value="1"/>
</dbReference>
<feature type="domain" description="Glutamyl/glutaminyl-tRNA synthetase class Ib catalytic" evidence="7">
    <location>
        <begin position="4"/>
        <end position="90"/>
    </location>
</feature>
<keyword evidence="3 5" id="KW-0067">ATP-binding</keyword>
<dbReference type="SUPFAM" id="SSF52374">
    <property type="entry name" value="Nucleotidylyl transferase"/>
    <property type="match status" value="1"/>
</dbReference>
<dbReference type="KEGG" id="cru:A33U_0130"/>
<gene>
    <name evidence="8" type="primary">gltX</name>
    <name evidence="8" type="ORF">A33U_0130</name>
</gene>
<feature type="transmembrane region" description="Helical" evidence="6">
    <location>
        <begin position="6"/>
        <end position="28"/>
    </location>
</feature>
<keyword evidence="2 5" id="KW-0547">Nucleotide-binding</keyword>
<evidence type="ECO:0000259" key="7">
    <source>
        <dbReference type="Pfam" id="PF00749"/>
    </source>
</evidence>
<dbReference type="STRING" id="1202536.A33U_0130"/>
<evidence type="ECO:0000256" key="1">
    <source>
        <dbReference type="ARBA" id="ARBA00022598"/>
    </source>
</evidence>
<dbReference type="PANTHER" id="PTHR43311:SF2">
    <property type="entry name" value="GLUTAMATE--TRNA LIGASE, MITOCHONDRIAL-RELATED"/>
    <property type="match status" value="1"/>
</dbReference>
<dbReference type="InterPro" id="IPR020058">
    <property type="entry name" value="Glu/Gln-tRNA-synth_Ib_cat-dom"/>
</dbReference>
<sequence>MFNFRIAISPSGIPHIGNFFIILINYILKNKLFGNIILRFDNTNQKKNKNINKIFIIKYLKKIGIFYKKETNQLNYFYLYIYFLFKIKKKKISFKKEYFNIKINKKNLNYSFFLLIYFCKIKFLDNNFGKFNFFFFCKKIILFKSNGIITYNYSSIINDYFYNIFIIIRGKEWLNQIPYQLILNKIFNIKLIFHHIPNVNNIFGRKISKRNFLYNYNLFDIYKIFNFYLKKTFNILKFNFFFKKDIKFSFYKKKNIFYNNINKYIYYFFLLFKIKFYFNIKNKINFKKILNYNNLLKLFLEEKNFFFYKKIKKIFFFYEFI</sequence>
<dbReference type="GO" id="GO:0005524">
    <property type="term" value="F:ATP binding"/>
    <property type="evidence" value="ECO:0007669"/>
    <property type="project" value="UniProtKB-KW"/>
</dbReference>
<name>J7GS84_CARRU</name>
<comment type="similarity">
    <text evidence="5">Belongs to the class-I aminoacyl-tRNA synthetase family.</text>
</comment>